<sequence>MKSLHNHKPGNSSIRVQLGINASDCSIGASTLTESKVTCCPEIENEKRRERHTRFSPAIIPAYARISVQLYFDLFCAISALRSVNILLGFSFRLPY</sequence>
<dbReference type="EnsemblPlants" id="Kaladp0067s0292.1.v1.1">
    <property type="protein sequence ID" value="Kaladp0067s0292.1.v1.1"/>
    <property type="gene ID" value="Kaladp0067s0292.v1.1"/>
</dbReference>
<reference evidence="1" key="1">
    <citation type="submission" date="2021-01" db="UniProtKB">
        <authorList>
            <consortium name="EnsemblPlants"/>
        </authorList>
    </citation>
    <scope>IDENTIFICATION</scope>
</reference>
<dbReference type="AlphaFoldDB" id="A0A7N1A0P8"/>
<dbReference type="Gramene" id="Kaladp0067s0292.1.v1.1">
    <property type="protein sequence ID" value="Kaladp0067s0292.1.v1.1"/>
    <property type="gene ID" value="Kaladp0067s0292.v1.1"/>
</dbReference>
<keyword evidence="2" id="KW-1185">Reference proteome</keyword>
<organism evidence="1 2">
    <name type="scientific">Kalanchoe fedtschenkoi</name>
    <name type="common">Lavender scallops</name>
    <name type="synonym">South American air plant</name>
    <dbReference type="NCBI Taxonomy" id="63787"/>
    <lineage>
        <taxon>Eukaryota</taxon>
        <taxon>Viridiplantae</taxon>
        <taxon>Streptophyta</taxon>
        <taxon>Embryophyta</taxon>
        <taxon>Tracheophyta</taxon>
        <taxon>Spermatophyta</taxon>
        <taxon>Magnoliopsida</taxon>
        <taxon>eudicotyledons</taxon>
        <taxon>Gunneridae</taxon>
        <taxon>Pentapetalae</taxon>
        <taxon>Saxifragales</taxon>
        <taxon>Crassulaceae</taxon>
        <taxon>Kalanchoe</taxon>
    </lineage>
</organism>
<accession>A0A7N1A0P8</accession>
<proteinExistence type="predicted"/>
<evidence type="ECO:0000313" key="1">
    <source>
        <dbReference type="EnsemblPlants" id="Kaladp0067s0292.1.v1.1"/>
    </source>
</evidence>
<protein>
    <submittedName>
        <fullName evidence="1">Uncharacterized protein</fullName>
    </submittedName>
</protein>
<dbReference type="Proteomes" id="UP000594263">
    <property type="component" value="Unplaced"/>
</dbReference>
<evidence type="ECO:0000313" key="2">
    <source>
        <dbReference type="Proteomes" id="UP000594263"/>
    </source>
</evidence>
<name>A0A7N1A0P8_KALFE</name>